<feature type="domain" description="Glucose-methanol-choline oxidoreductase N-terminal" evidence="7">
    <location>
        <begin position="308"/>
        <end position="322"/>
    </location>
</feature>
<evidence type="ECO:0000259" key="7">
    <source>
        <dbReference type="PROSITE" id="PS00624"/>
    </source>
</evidence>
<evidence type="ECO:0000256" key="1">
    <source>
        <dbReference type="ARBA" id="ARBA00010790"/>
    </source>
</evidence>
<dbReference type="Pfam" id="PF05199">
    <property type="entry name" value="GMC_oxred_C"/>
    <property type="match status" value="1"/>
</dbReference>
<dbReference type="PANTHER" id="PTHR11552">
    <property type="entry name" value="GLUCOSE-METHANOL-CHOLINE GMC OXIDOREDUCTASE"/>
    <property type="match status" value="1"/>
</dbReference>
<dbReference type="SUPFAM" id="SSF54373">
    <property type="entry name" value="FAD-linked reductases, C-terminal domain"/>
    <property type="match status" value="1"/>
</dbReference>
<protein>
    <recommendedName>
        <fullName evidence="6 7">Glucose-methanol-choline oxidoreductase N-terminal domain-containing protein</fullName>
    </recommendedName>
</protein>
<comment type="similarity">
    <text evidence="1 4">Belongs to the GMC oxidoreductase family.</text>
</comment>
<dbReference type="InterPro" id="IPR036188">
    <property type="entry name" value="FAD/NAD-bd_sf"/>
</dbReference>
<reference evidence="8 9" key="1">
    <citation type="submission" date="2022-12" db="EMBL/GenBank/DDBJ databases">
        <title>Chromosome-level genome assembly of true bugs.</title>
        <authorList>
            <person name="Ma L."/>
            <person name="Li H."/>
        </authorList>
    </citation>
    <scope>NUCLEOTIDE SEQUENCE [LARGE SCALE GENOMIC DNA]</scope>
    <source>
        <strain evidence="8">Lab_2022b</strain>
    </source>
</reference>
<dbReference type="GO" id="GO:0016614">
    <property type="term" value="F:oxidoreductase activity, acting on CH-OH group of donors"/>
    <property type="evidence" value="ECO:0007669"/>
    <property type="project" value="InterPro"/>
</dbReference>
<dbReference type="SUPFAM" id="SSF51905">
    <property type="entry name" value="FAD/NAD(P)-binding domain"/>
    <property type="match status" value="1"/>
</dbReference>
<gene>
    <name evidence="8" type="ORF">O3M35_007278</name>
</gene>
<dbReference type="InterPro" id="IPR007867">
    <property type="entry name" value="GMC_OxRtase_C"/>
</dbReference>
<feature type="domain" description="Glucose-methanol-choline oxidoreductase N-terminal" evidence="6">
    <location>
        <begin position="131"/>
        <end position="154"/>
    </location>
</feature>
<dbReference type="Gene3D" id="3.50.50.60">
    <property type="entry name" value="FAD/NAD(P)-binding domain"/>
    <property type="match status" value="1"/>
</dbReference>
<dbReference type="PROSITE" id="PS00624">
    <property type="entry name" value="GMC_OXRED_2"/>
    <property type="match status" value="1"/>
</dbReference>
<dbReference type="AlphaFoldDB" id="A0AAW1DE74"/>
<dbReference type="PIRSF" id="PIRSF000137">
    <property type="entry name" value="Alcohol_oxidase"/>
    <property type="match status" value="1"/>
</dbReference>
<dbReference type="Proteomes" id="UP001461498">
    <property type="component" value="Unassembled WGS sequence"/>
</dbReference>
<comment type="caution">
    <text evidence="8">The sequence shown here is derived from an EMBL/GenBank/DDBJ whole genome shotgun (WGS) entry which is preliminary data.</text>
</comment>
<keyword evidence="3 4" id="KW-0274">FAD</keyword>
<dbReference type="EMBL" id="JAPXFL010000004">
    <property type="protein sequence ID" value="KAK9507423.1"/>
    <property type="molecule type" value="Genomic_DNA"/>
</dbReference>
<accession>A0AAW1DE74</accession>
<evidence type="ECO:0000256" key="3">
    <source>
        <dbReference type="PIRSR" id="PIRSR000137-2"/>
    </source>
</evidence>
<organism evidence="8 9">
    <name type="scientific">Rhynocoris fuscipes</name>
    <dbReference type="NCBI Taxonomy" id="488301"/>
    <lineage>
        <taxon>Eukaryota</taxon>
        <taxon>Metazoa</taxon>
        <taxon>Ecdysozoa</taxon>
        <taxon>Arthropoda</taxon>
        <taxon>Hexapoda</taxon>
        <taxon>Insecta</taxon>
        <taxon>Pterygota</taxon>
        <taxon>Neoptera</taxon>
        <taxon>Paraneoptera</taxon>
        <taxon>Hemiptera</taxon>
        <taxon>Heteroptera</taxon>
        <taxon>Panheteroptera</taxon>
        <taxon>Cimicomorpha</taxon>
        <taxon>Reduviidae</taxon>
        <taxon>Harpactorinae</taxon>
        <taxon>Harpactorini</taxon>
        <taxon>Rhynocoris</taxon>
    </lineage>
</organism>
<keyword evidence="5" id="KW-0732">Signal</keyword>
<sequence>MNYRAVVQFLAFFIVTRCDAQLISSIIKQYKKRGLNLREDIYNGNLPIFKEYDFIIVGASPAGCVLANKLTANSNVTVLLLESGLQENTYTDIPAFATFLLFTEYNWKYNTAYREGACRAMENNTCTWPAGKAIGGGSVINGMIYTRGDRRDFDKWAEAGNPGWAFDDLMKYFKEIEDIQIENLRDKPYHGTNGDITISYPYYKSGVSEKFLLAGIQKGYENTDYNMPDTPVGFSRIQSAMINGKRCSASKAFLLPVKDRPNLHISQGSHVTKIILDKNNNKAIGVEFFKKEKKRFVKARKEVILSAGAFNSPQLLMLSGIGPAEHLQEFNIPLIKDLPVGNNLQEHMGTTSLTFTIDRWEVPNISGEVSSLPKKVVEWERSGNNVLSSVGCEIIAYFRSSYAKPDDPPDIEIIQIAAAYNSDRGANLRKNYAIRDDIYNSVYKELEGRPAFSVWVMGLYPLSKGTVRLKSKNPFVQPNIDSNFMEYKQDLDVVIEGIRMTIDLMNTPAMQELGTKLHNTSLPKCKQFTFDSDQYWECFIRELTSQFHHQCGTCKMGPAYDRTSVVDHRLRVHGINGLRVADASIFPDITGGHTLAPSYVVGAKAADLIKQEYPDLFSD</sequence>
<dbReference type="GO" id="GO:0050660">
    <property type="term" value="F:flavin adenine dinucleotide binding"/>
    <property type="evidence" value="ECO:0007669"/>
    <property type="project" value="InterPro"/>
</dbReference>
<dbReference type="InterPro" id="IPR000172">
    <property type="entry name" value="GMC_OxRdtase_N"/>
</dbReference>
<proteinExistence type="inferred from homology"/>
<evidence type="ECO:0000256" key="5">
    <source>
        <dbReference type="SAM" id="SignalP"/>
    </source>
</evidence>
<keyword evidence="4" id="KW-0285">Flavoprotein</keyword>
<feature type="chain" id="PRO_5043407618" description="Glucose-methanol-choline oxidoreductase N-terminal domain-containing protein" evidence="5">
    <location>
        <begin position="21"/>
        <end position="619"/>
    </location>
</feature>
<keyword evidence="9" id="KW-1185">Reference proteome</keyword>
<feature type="active site" description="Proton donor" evidence="2">
    <location>
        <position position="549"/>
    </location>
</feature>
<dbReference type="Gene3D" id="3.30.560.10">
    <property type="entry name" value="Glucose Oxidase, domain 3"/>
    <property type="match status" value="1"/>
</dbReference>
<dbReference type="InterPro" id="IPR012132">
    <property type="entry name" value="GMC_OxRdtase"/>
</dbReference>
<comment type="cofactor">
    <cofactor evidence="3">
        <name>FAD</name>
        <dbReference type="ChEBI" id="CHEBI:57692"/>
    </cofactor>
</comment>
<evidence type="ECO:0000256" key="2">
    <source>
        <dbReference type="PIRSR" id="PIRSR000137-1"/>
    </source>
</evidence>
<evidence type="ECO:0000313" key="8">
    <source>
        <dbReference type="EMBL" id="KAK9507423.1"/>
    </source>
</evidence>
<evidence type="ECO:0000259" key="6">
    <source>
        <dbReference type="PROSITE" id="PS00623"/>
    </source>
</evidence>
<name>A0AAW1DE74_9HEMI</name>
<dbReference type="Pfam" id="PF00732">
    <property type="entry name" value="GMC_oxred_N"/>
    <property type="match status" value="1"/>
</dbReference>
<feature type="binding site" evidence="3">
    <location>
        <position position="271"/>
    </location>
    <ligand>
        <name>FAD</name>
        <dbReference type="ChEBI" id="CHEBI:57692"/>
    </ligand>
</feature>
<dbReference type="PANTHER" id="PTHR11552:SF158">
    <property type="entry name" value="GH23626P-RELATED"/>
    <property type="match status" value="1"/>
</dbReference>
<evidence type="ECO:0000313" key="9">
    <source>
        <dbReference type="Proteomes" id="UP001461498"/>
    </source>
</evidence>
<dbReference type="PROSITE" id="PS00623">
    <property type="entry name" value="GMC_OXRED_1"/>
    <property type="match status" value="1"/>
</dbReference>
<feature type="active site" description="Proton acceptor" evidence="2">
    <location>
        <position position="593"/>
    </location>
</feature>
<feature type="signal peptide" evidence="5">
    <location>
        <begin position="1"/>
        <end position="20"/>
    </location>
</feature>
<evidence type="ECO:0000256" key="4">
    <source>
        <dbReference type="RuleBase" id="RU003968"/>
    </source>
</evidence>